<evidence type="ECO:0000313" key="4">
    <source>
        <dbReference type="Proteomes" id="UP000757890"/>
    </source>
</evidence>
<dbReference type="Proteomes" id="UP000757890">
    <property type="component" value="Unassembled WGS sequence"/>
</dbReference>
<sequence length="326" mass="37008">MKTFLVYNTSYFGDTILTDALCRNLKRLYPESRLVFVSNKPFTDISRYMDGVDEVWTYDKWGVYKGLAGWYKFYKEHKNQYVFDAAFVIYGNERGILLSKFLGAKKIYADNRHAIVRLLLSNGKINYGKWIHVQDRHAYLAELYAGKPMESMKIRYHVPDEAFAYINEQLLKGISKPIIALNPVTKRKEKDLKPDTLLTLAKKIKDAGMIPAMIGAGKDCESFYENLPPAGRQVLLNLVNKTTIPQLGALLKSCAVLISADTGTAHFALALDVPVVDVFYLNDESNLAAWGPKTFYRHRLIARGGDFSAENIWKNAQDLIEENSSL</sequence>
<dbReference type="PANTHER" id="PTHR30160">
    <property type="entry name" value="TETRAACYLDISACCHARIDE 4'-KINASE-RELATED"/>
    <property type="match status" value="1"/>
</dbReference>
<comment type="caution">
    <text evidence="3">The sequence shown here is derived from an EMBL/GenBank/DDBJ whole genome shotgun (WGS) entry which is preliminary data.</text>
</comment>
<dbReference type="GO" id="GO:0009244">
    <property type="term" value="P:lipopolysaccharide core region biosynthetic process"/>
    <property type="evidence" value="ECO:0007669"/>
    <property type="project" value="TreeGrafter"/>
</dbReference>
<dbReference type="Gene3D" id="3.40.50.2000">
    <property type="entry name" value="Glycogen Phosphorylase B"/>
    <property type="match status" value="2"/>
</dbReference>
<dbReference type="InterPro" id="IPR051199">
    <property type="entry name" value="LPS_LOS_Heptosyltrfase"/>
</dbReference>
<evidence type="ECO:0000256" key="2">
    <source>
        <dbReference type="ARBA" id="ARBA00022679"/>
    </source>
</evidence>
<dbReference type="CDD" id="cd03789">
    <property type="entry name" value="GT9_LPS_heptosyltransferase"/>
    <property type="match status" value="1"/>
</dbReference>
<name>A0A930FPI4_9FIRM</name>
<dbReference type="Pfam" id="PF01075">
    <property type="entry name" value="Glyco_transf_9"/>
    <property type="match status" value="1"/>
</dbReference>
<organism evidence="3 4">
    <name type="scientific">Dialister invisus</name>
    <dbReference type="NCBI Taxonomy" id="218538"/>
    <lineage>
        <taxon>Bacteria</taxon>
        <taxon>Bacillati</taxon>
        <taxon>Bacillota</taxon>
        <taxon>Negativicutes</taxon>
        <taxon>Veillonellales</taxon>
        <taxon>Veillonellaceae</taxon>
        <taxon>Dialister</taxon>
    </lineage>
</organism>
<accession>A0A930FPI4</accession>
<keyword evidence="2" id="KW-0808">Transferase</keyword>
<dbReference type="GO" id="GO:0008713">
    <property type="term" value="F:ADP-heptose-lipopolysaccharide heptosyltransferase activity"/>
    <property type="evidence" value="ECO:0007669"/>
    <property type="project" value="TreeGrafter"/>
</dbReference>
<reference evidence="3" key="1">
    <citation type="submission" date="2020-04" db="EMBL/GenBank/DDBJ databases">
        <title>Deep metagenomics examines the oral microbiome during advanced dental caries in children, revealing novel taxa and co-occurrences with host molecules.</title>
        <authorList>
            <person name="Baker J.L."/>
            <person name="Morton J.T."/>
            <person name="Dinis M."/>
            <person name="Alvarez R."/>
            <person name="Tran N.C."/>
            <person name="Knight R."/>
            <person name="Edlund A."/>
        </authorList>
    </citation>
    <scope>NUCLEOTIDE SEQUENCE</scope>
    <source>
        <strain evidence="3">JCVI_32_bin.14</strain>
    </source>
</reference>
<evidence type="ECO:0000256" key="1">
    <source>
        <dbReference type="ARBA" id="ARBA00022676"/>
    </source>
</evidence>
<dbReference type="EMBL" id="JABZMK010000052">
    <property type="protein sequence ID" value="MBF1129764.1"/>
    <property type="molecule type" value="Genomic_DNA"/>
</dbReference>
<dbReference type="InterPro" id="IPR002201">
    <property type="entry name" value="Glyco_trans_9"/>
</dbReference>
<dbReference type="GO" id="GO:0005829">
    <property type="term" value="C:cytosol"/>
    <property type="evidence" value="ECO:0007669"/>
    <property type="project" value="TreeGrafter"/>
</dbReference>
<gene>
    <name evidence="3" type="ORF">HXL70_06960</name>
</gene>
<protein>
    <submittedName>
        <fullName evidence="3">Glycosyltransferase family 9 protein</fullName>
    </submittedName>
</protein>
<proteinExistence type="predicted"/>
<dbReference type="AlphaFoldDB" id="A0A930FPI4"/>
<dbReference type="SUPFAM" id="SSF53756">
    <property type="entry name" value="UDP-Glycosyltransferase/glycogen phosphorylase"/>
    <property type="match status" value="1"/>
</dbReference>
<keyword evidence="1" id="KW-0328">Glycosyltransferase</keyword>
<evidence type="ECO:0000313" key="3">
    <source>
        <dbReference type="EMBL" id="MBF1129764.1"/>
    </source>
</evidence>